<feature type="region of interest" description="Disordered" evidence="8">
    <location>
        <begin position="620"/>
        <end position="660"/>
    </location>
</feature>
<feature type="region of interest" description="Disordered" evidence="8">
    <location>
        <begin position="466"/>
        <end position="570"/>
    </location>
</feature>
<comment type="subcellular location">
    <subcellularLocation>
        <location evidence="1">Nucleus</location>
    </subcellularLocation>
</comment>
<feature type="compositionally biased region" description="Polar residues" evidence="8">
    <location>
        <begin position="7"/>
        <end position="19"/>
    </location>
</feature>
<evidence type="ECO:0000256" key="7">
    <source>
        <dbReference type="ARBA" id="ARBA00029496"/>
    </source>
</evidence>
<evidence type="ECO:0000256" key="2">
    <source>
        <dbReference type="ARBA" id="ARBA00006661"/>
    </source>
</evidence>
<dbReference type="Proteomes" id="UP000308197">
    <property type="component" value="Unassembled WGS sequence"/>
</dbReference>
<dbReference type="Pfam" id="PF09494">
    <property type="entry name" value="Slx4"/>
    <property type="match status" value="1"/>
</dbReference>
<feature type="compositionally biased region" description="Low complexity" evidence="8">
    <location>
        <begin position="62"/>
        <end position="77"/>
    </location>
</feature>
<proteinExistence type="inferred from homology"/>
<feature type="region of interest" description="Disordered" evidence="8">
    <location>
        <begin position="1"/>
        <end position="229"/>
    </location>
</feature>
<keyword evidence="6" id="KW-0539">Nucleus</keyword>
<keyword evidence="5" id="KW-0234">DNA repair</keyword>
<feature type="compositionally biased region" description="Basic and acidic residues" evidence="8">
    <location>
        <begin position="31"/>
        <end position="40"/>
    </location>
</feature>
<keyword evidence="4" id="KW-0233">DNA recombination</keyword>
<organism evidence="9 10">
    <name type="scientific">Polyporus arcularius HHB13444</name>
    <dbReference type="NCBI Taxonomy" id="1314778"/>
    <lineage>
        <taxon>Eukaryota</taxon>
        <taxon>Fungi</taxon>
        <taxon>Dikarya</taxon>
        <taxon>Basidiomycota</taxon>
        <taxon>Agaricomycotina</taxon>
        <taxon>Agaricomycetes</taxon>
        <taxon>Polyporales</taxon>
        <taxon>Polyporaceae</taxon>
        <taxon>Polyporus</taxon>
    </lineage>
</organism>
<evidence type="ECO:0000313" key="10">
    <source>
        <dbReference type="Proteomes" id="UP000308197"/>
    </source>
</evidence>
<dbReference type="AlphaFoldDB" id="A0A5C3Q2Y1"/>
<accession>A0A5C3Q2Y1</accession>
<name>A0A5C3Q2Y1_9APHY</name>
<feature type="compositionally biased region" description="Basic residues" evidence="8">
    <location>
        <begin position="41"/>
        <end position="50"/>
    </location>
</feature>
<evidence type="ECO:0000256" key="5">
    <source>
        <dbReference type="ARBA" id="ARBA00023204"/>
    </source>
</evidence>
<feature type="compositionally biased region" description="Basic residues" evidence="8">
    <location>
        <begin position="645"/>
        <end position="654"/>
    </location>
</feature>
<dbReference type="STRING" id="1314778.A0A5C3Q2Y1"/>
<protein>
    <recommendedName>
        <fullName evidence="7">Structure-specific endonuclease subunit SLX4</fullName>
    </recommendedName>
</protein>
<feature type="compositionally biased region" description="Basic and acidic residues" evidence="8">
    <location>
        <begin position="550"/>
        <end position="561"/>
    </location>
</feature>
<feature type="compositionally biased region" description="Low complexity" evidence="8">
    <location>
        <begin position="502"/>
        <end position="522"/>
    </location>
</feature>
<sequence>MPALVFSRSQSVASQTNSDQTEDYVEDSEPEREARRLREKACRKKTRSIVRPRPTGEVIELSDSGTSSASLAQSSPAQTHAQPLIVVDISDGSDFSSYRKPQGHGEVSAHGDVEGSVDASEDTTLDETLPSIRKILGLPKSAKPTAGPQDASSKLVREQVPEVPLPSNPEPLSAESDDEDEGPLKLSRFAYTDPNAARRTASRTPSSSERESSTPEVVSAPGKAKRVPTPPLHAFAQDFTDADLSRIRRCVSCETSWTVRKSVANKMKHIEVCARKKKLTHETIRVLLRKELNNLPPVASTSKLPAEPTPVVPETLLEDVLKDAQKKKGRRPQVLQTVKTVQETRSIILDRARQLLQDTRNTAHSAAAAVGMAPPTQVFGMSSIADTTQVFGRSRLAVSRVQTGIVRTGADIAATSDVSPLTQIFSTSGLGAGTSSAGHASADLEPPPATQVFAPSKFADARRVTEVSAPNDGDPLDEPISLHDTSEDDERGRSSPRTIVISSSPSLNASRRPRSASSMSPANAGHSTPPFVRMPPPAPLGRSPSPVGDSARHLTADRYTPEDPGYDVQDDYHYAEHDRNNGLWDQADGACLHYVPDENGAGPSNPSSRVHAPVPQTLGTLLEDLPLPGPSGNVEQAPVGEPPKKKAKTRRKKATVAEDGDAEAQIGKDIAQEDLNAKLKEAILKDETLHLRVLRYEPIHFDVFMKLATDLGIPAKRSGLKGKVRTFLDQKAIHFYGADPSKSRTKRTRHP</sequence>
<reference evidence="9 10" key="1">
    <citation type="journal article" date="2019" name="Nat. Ecol. Evol.">
        <title>Megaphylogeny resolves global patterns of mushroom evolution.</title>
        <authorList>
            <person name="Varga T."/>
            <person name="Krizsan K."/>
            <person name="Foldi C."/>
            <person name="Dima B."/>
            <person name="Sanchez-Garcia M."/>
            <person name="Sanchez-Ramirez S."/>
            <person name="Szollosi G.J."/>
            <person name="Szarkandi J.G."/>
            <person name="Papp V."/>
            <person name="Albert L."/>
            <person name="Andreopoulos W."/>
            <person name="Angelini C."/>
            <person name="Antonin V."/>
            <person name="Barry K.W."/>
            <person name="Bougher N.L."/>
            <person name="Buchanan P."/>
            <person name="Buyck B."/>
            <person name="Bense V."/>
            <person name="Catcheside P."/>
            <person name="Chovatia M."/>
            <person name="Cooper J."/>
            <person name="Damon W."/>
            <person name="Desjardin D."/>
            <person name="Finy P."/>
            <person name="Geml J."/>
            <person name="Haridas S."/>
            <person name="Hughes K."/>
            <person name="Justo A."/>
            <person name="Karasinski D."/>
            <person name="Kautmanova I."/>
            <person name="Kiss B."/>
            <person name="Kocsube S."/>
            <person name="Kotiranta H."/>
            <person name="LaButti K.M."/>
            <person name="Lechner B.E."/>
            <person name="Liimatainen K."/>
            <person name="Lipzen A."/>
            <person name="Lukacs Z."/>
            <person name="Mihaltcheva S."/>
            <person name="Morgado L.N."/>
            <person name="Niskanen T."/>
            <person name="Noordeloos M.E."/>
            <person name="Ohm R.A."/>
            <person name="Ortiz-Santana B."/>
            <person name="Ovrebo C."/>
            <person name="Racz N."/>
            <person name="Riley R."/>
            <person name="Savchenko A."/>
            <person name="Shiryaev A."/>
            <person name="Soop K."/>
            <person name="Spirin V."/>
            <person name="Szebenyi C."/>
            <person name="Tomsovsky M."/>
            <person name="Tulloss R.E."/>
            <person name="Uehling J."/>
            <person name="Grigoriev I.V."/>
            <person name="Vagvolgyi C."/>
            <person name="Papp T."/>
            <person name="Martin F.M."/>
            <person name="Miettinen O."/>
            <person name="Hibbett D.S."/>
            <person name="Nagy L.G."/>
        </authorList>
    </citation>
    <scope>NUCLEOTIDE SEQUENCE [LARGE SCALE GENOMIC DNA]</scope>
    <source>
        <strain evidence="9 10">HHB13444</strain>
    </source>
</reference>
<dbReference type="InParanoid" id="A0A5C3Q2Y1"/>
<keyword evidence="3" id="KW-0227">DNA damage</keyword>
<keyword evidence="10" id="KW-1185">Reference proteome</keyword>
<evidence type="ECO:0000256" key="4">
    <source>
        <dbReference type="ARBA" id="ARBA00023172"/>
    </source>
</evidence>
<dbReference type="EMBL" id="ML210966">
    <property type="protein sequence ID" value="TFK94740.1"/>
    <property type="molecule type" value="Genomic_DNA"/>
</dbReference>
<dbReference type="GO" id="GO:0006310">
    <property type="term" value="P:DNA recombination"/>
    <property type="evidence" value="ECO:0007669"/>
    <property type="project" value="UniProtKB-KW"/>
</dbReference>
<feature type="compositionally biased region" description="Low complexity" evidence="8">
    <location>
        <begin position="431"/>
        <end position="441"/>
    </location>
</feature>
<evidence type="ECO:0000256" key="3">
    <source>
        <dbReference type="ARBA" id="ARBA00022763"/>
    </source>
</evidence>
<dbReference type="GO" id="GO:0033557">
    <property type="term" value="C:Slx1-Slx4 complex"/>
    <property type="evidence" value="ECO:0007669"/>
    <property type="project" value="InterPro"/>
</dbReference>
<feature type="region of interest" description="Disordered" evidence="8">
    <location>
        <begin position="431"/>
        <end position="451"/>
    </location>
</feature>
<feature type="compositionally biased region" description="Acidic residues" evidence="8">
    <location>
        <begin position="20"/>
        <end position="30"/>
    </location>
</feature>
<feature type="compositionally biased region" description="Basic and acidic residues" evidence="8">
    <location>
        <begin position="480"/>
        <end position="493"/>
    </location>
</feature>
<dbReference type="GO" id="GO:0006260">
    <property type="term" value="P:DNA replication"/>
    <property type="evidence" value="ECO:0007669"/>
    <property type="project" value="InterPro"/>
</dbReference>
<dbReference type="GO" id="GO:0006281">
    <property type="term" value="P:DNA repair"/>
    <property type="evidence" value="ECO:0007669"/>
    <property type="project" value="UniProtKB-KW"/>
</dbReference>
<gene>
    <name evidence="9" type="ORF">K466DRAFT_657590</name>
</gene>
<evidence type="ECO:0000256" key="8">
    <source>
        <dbReference type="SAM" id="MobiDB-lite"/>
    </source>
</evidence>
<evidence type="ECO:0000256" key="6">
    <source>
        <dbReference type="ARBA" id="ARBA00023242"/>
    </source>
</evidence>
<feature type="compositionally biased region" description="Low complexity" evidence="8">
    <location>
        <begin position="197"/>
        <end position="207"/>
    </location>
</feature>
<dbReference type="InterPro" id="IPR018574">
    <property type="entry name" value="Structure-sp_endonuc_su_Slx4"/>
</dbReference>
<evidence type="ECO:0000313" key="9">
    <source>
        <dbReference type="EMBL" id="TFK94740.1"/>
    </source>
</evidence>
<comment type="similarity">
    <text evidence="2">Belongs to the SLX4 family.</text>
</comment>
<evidence type="ECO:0000256" key="1">
    <source>
        <dbReference type="ARBA" id="ARBA00004123"/>
    </source>
</evidence>